<dbReference type="InterPro" id="IPR035906">
    <property type="entry name" value="MetI-like_sf"/>
</dbReference>
<dbReference type="KEGG" id="nsm:JO391_08080"/>
<feature type="transmembrane region" description="Helical" evidence="8">
    <location>
        <begin position="79"/>
        <end position="107"/>
    </location>
</feature>
<feature type="transmembrane region" description="Helical" evidence="8">
    <location>
        <begin position="220"/>
        <end position="242"/>
    </location>
</feature>
<dbReference type="SUPFAM" id="SSF161098">
    <property type="entry name" value="MetI-like"/>
    <property type="match status" value="1"/>
</dbReference>
<dbReference type="GO" id="GO:0005886">
    <property type="term" value="C:plasma membrane"/>
    <property type="evidence" value="ECO:0007669"/>
    <property type="project" value="UniProtKB-SubCell"/>
</dbReference>
<evidence type="ECO:0000259" key="10">
    <source>
        <dbReference type="PROSITE" id="PS50928"/>
    </source>
</evidence>
<feature type="transmembrane region" description="Helical" evidence="8">
    <location>
        <begin position="278"/>
        <end position="300"/>
    </location>
</feature>
<accession>A0A8G1EDE3</accession>
<dbReference type="Proteomes" id="UP000826300">
    <property type="component" value="Chromosome"/>
</dbReference>
<feature type="compositionally biased region" description="Basic and acidic residues" evidence="9">
    <location>
        <begin position="304"/>
        <end position="318"/>
    </location>
</feature>
<feature type="transmembrane region" description="Helical" evidence="8">
    <location>
        <begin position="25"/>
        <end position="48"/>
    </location>
</feature>
<feature type="transmembrane region" description="Helical" evidence="8">
    <location>
        <begin position="119"/>
        <end position="140"/>
    </location>
</feature>
<feature type="domain" description="ABC transmembrane type-1" evidence="10">
    <location>
        <begin position="84"/>
        <end position="297"/>
    </location>
</feature>
<evidence type="ECO:0000256" key="1">
    <source>
        <dbReference type="ARBA" id="ARBA00004651"/>
    </source>
</evidence>
<evidence type="ECO:0000313" key="11">
    <source>
        <dbReference type="EMBL" id="QYZ71442.1"/>
    </source>
</evidence>
<dbReference type="CDD" id="cd06261">
    <property type="entry name" value="TM_PBP2"/>
    <property type="match status" value="1"/>
</dbReference>
<evidence type="ECO:0000256" key="9">
    <source>
        <dbReference type="SAM" id="MobiDB-lite"/>
    </source>
</evidence>
<comment type="similarity">
    <text evidence="2">Belongs to the binding-protein-dependent transport system permease family. CysTW subfamily.</text>
</comment>
<dbReference type="EMBL" id="CP069370">
    <property type="protein sequence ID" value="QYZ71442.1"/>
    <property type="molecule type" value="Genomic_DNA"/>
</dbReference>
<organism evidence="11 12">
    <name type="scientific">Neotabrizicola shimadae</name>
    <dbReference type="NCBI Taxonomy" id="2807096"/>
    <lineage>
        <taxon>Bacteria</taxon>
        <taxon>Pseudomonadati</taxon>
        <taxon>Pseudomonadota</taxon>
        <taxon>Alphaproteobacteria</taxon>
        <taxon>Rhodobacterales</taxon>
        <taxon>Paracoccaceae</taxon>
        <taxon>Neotabrizicola</taxon>
    </lineage>
</organism>
<sequence>MTSPSHDSRLAQWFHRRGWSDITIAIPYGWLLLFFLVPFVIVVAMSVATRTPTAPPFGFGGEHPWVNLTGYQRLFTDDLYIRAFLTSLTNAAAATVFCLLIGYPMALGLTRVSKGWRNILLMLVILPFWTSFLLRVYAWMGLMGSSSWFNKMLTGAWNGLVPVDWAVKSIPMMHTNFAVVLVMVYTYLPFMILPLFANLERLDPTLDEAAMDLGTRPFGVFWDVTLPQSIPGIIAGGMLVFIPAAGELVIPSLVGDAGSPMIGRVIQDEFSSARDWPMASTVAVALLILMVGPTMIYSHFQGRAEARPKQDEGQRVTDSDLVTGATP</sequence>
<dbReference type="InterPro" id="IPR000515">
    <property type="entry name" value="MetI-like"/>
</dbReference>
<dbReference type="AlphaFoldDB" id="A0A8G1EDE3"/>
<reference evidence="11" key="1">
    <citation type="submission" date="2021-02" db="EMBL/GenBank/DDBJ databases">
        <title>Rhodobacter shimadae sp. nov., an aerobic anoxygenic phototrophic bacterium isolated from a hot spring.</title>
        <authorList>
            <person name="Muramatsu S."/>
            <person name="Haruta S."/>
            <person name="Hirose S."/>
            <person name="Hanada S."/>
        </authorList>
    </citation>
    <scope>NUCLEOTIDE SEQUENCE</scope>
    <source>
        <strain evidence="11">N10</strain>
    </source>
</reference>
<name>A0A8G1EDE3_9RHOB</name>
<feature type="transmembrane region" description="Helical" evidence="8">
    <location>
        <begin position="177"/>
        <end position="199"/>
    </location>
</feature>
<dbReference type="RefSeq" id="WP_220663983.1">
    <property type="nucleotide sequence ID" value="NZ_CP069370.1"/>
</dbReference>
<dbReference type="Pfam" id="PF00528">
    <property type="entry name" value="BPD_transp_1"/>
    <property type="match status" value="1"/>
</dbReference>
<dbReference type="PANTHER" id="PTHR42929">
    <property type="entry name" value="INNER MEMBRANE ABC TRANSPORTER PERMEASE PROTEIN YDCU-RELATED-RELATED"/>
    <property type="match status" value="1"/>
</dbReference>
<protein>
    <submittedName>
        <fullName evidence="11">ABC transporter permease</fullName>
    </submittedName>
</protein>
<keyword evidence="12" id="KW-1185">Reference proteome</keyword>
<evidence type="ECO:0000256" key="4">
    <source>
        <dbReference type="ARBA" id="ARBA00022475"/>
    </source>
</evidence>
<keyword evidence="6 8" id="KW-1133">Transmembrane helix</keyword>
<evidence type="ECO:0000256" key="2">
    <source>
        <dbReference type="ARBA" id="ARBA00007069"/>
    </source>
</evidence>
<proteinExistence type="inferred from homology"/>
<evidence type="ECO:0000256" key="7">
    <source>
        <dbReference type="ARBA" id="ARBA00023136"/>
    </source>
</evidence>
<evidence type="ECO:0000256" key="3">
    <source>
        <dbReference type="ARBA" id="ARBA00022448"/>
    </source>
</evidence>
<feature type="region of interest" description="Disordered" evidence="9">
    <location>
        <begin position="304"/>
        <end position="327"/>
    </location>
</feature>
<keyword evidence="5 8" id="KW-0812">Transmembrane</keyword>
<keyword evidence="4" id="KW-1003">Cell membrane</keyword>
<dbReference type="Gene3D" id="1.10.3720.10">
    <property type="entry name" value="MetI-like"/>
    <property type="match status" value="1"/>
</dbReference>
<dbReference type="PROSITE" id="PS50928">
    <property type="entry name" value="ABC_TM1"/>
    <property type="match status" value="1"/>
</dbReference>
<dbReference type="GO" id="GO:0055085">
    <property type="term" value="P:transmembrane transport"/>
    <property type="evidence" value="ECO:0007669"/>
    <property type="project" value="InterPro"/>
</dbReference>
<evidence type="ECO:0000256" key="5">
    <source>
        <dbReference type="ARBA" id="ARBA00022692"/>
    </source>
</evidence>
<keyword evidence="3 8" id="KW-0813">Transport</keyword>
<evidence type="ECO:0000256" key="8">
    <source>
        <dbReference type="RuleBase" id="RU363032"/>
    </source>
</evidence>
<gene>
    <name evidence="11" type="ORF">JO391_08080</name>
</gene>
<evidence type="ECO:0000256" key="6">
    <source>
        <dbReference type="ARBA" id="ARBA00022989"/>
    </source>
</evidence>
<dbReference type="PANTHER" id="PTHR42929:SF3">
    <property type="entry name" value="PUTRESCINE TRANSPORT SYSTEM PERMEASE PROTEIN POTH"/>
    <property type="match status" value="1"/>
</dbReference>
<evidence type="ECO:0000313" key="12">
    <source>
        <dbReference type="Proteomes" id="UP000826300"/>
    </source>
</evidence>
<comment type="subcellular location">
    <subcellularLocation>
        <location evidence="1 8">Cell membrane</location>
        <topology evidence="1 8">Multi-pass membrane protein</topology>
    </subcellularLocation>
</comment>
<keyword evidence="7 8" id="KW-0472">Membrane</keyword>